<protein>
    <submittedName>
        <fullName evidence="2">Uncharacterized protein</fullName>
    </submittedName>
</protein>
<evidence type="ECO:0000313" key="1">
    <source>
        <dbReference type="EMBL" id="BCE22138.1"/>
    </source>
</evidence>
<dbReference type="EMBL" id="AP023099">
    <property type="protein sequence ID" value="BCE91919.1"/>
    <property type="molecule type" value="Genomic_DNA"/>
</dbReference>
<sequence length="62" mass="6702">MKRTKKQQALDDARIQRAVTGMVIPMMSIPALHRHAEGLIAKGVDDAALAAGVRKFMGASRD</sequence>
<dbReference type="EMBL" id="AP023094">
    <property type="protein sequence ID" value="BCE48403.1"/>
    <property type="molecule type" value="Genomic_DNA"/>
</dbReference>
<evidence type="ECO:0000313" key="2">
    <source>
        <dbReference type="EMBL" id="BCE48403.1"/>
    </source>
</evidence>
<reference evidence="2" key="3">
    <citation type="submission" date="2020-05" db="EMBL/GenBank/DDBJ databases">
        <title>Complete genome sequence of Bradyrhizobium diazoefficiens XF4 isolated from soybean nodule.</title>
        <authorList>
            <person name="Noda R."/>
            <person name="Kakizaki K."/>
            <person name="Minamisawa K."/>
        </authorList>
    </citation>
    <scope>NUCLEOTIDE SEQUENCE</scope>
    <source>
        <strain evidence="2">XF4</strain>
    </source>
</reference>
<gene>
    <name evidence="3" type="ORF">XF10B_47170</name>
    <name evidence="1" type="ORF">XF1B_48190</name>
    <name evidence="2" type="ORF">XF4B_47520</name>
</gene>
<reference evidence="1" key="1">
    <citation type="submission" date="2020-05" db="EMBL/GenBank/DDBJ databases">
        <title>Complete genome sequence of Bradyrhizobium diazoefficiens XF1 isolated from soybean nodule.</title>
        <authorList>
            <person name="Noda R."/>
            <person name="Kakizaki K."/>
            <person name="Minamisawa K."/>
        </authorList>
    </citation>
    <scope>NUCLEOTIDE SEQUENCE</scope>
    <source>
        <strain evidence="1">XF1</strain>
    </source>
</reference>
<organism evidence="2">
    <name type="scientific">Bradyrhizobium diazoefficiens</name>
    <dbReference type="NCBI Taxonomy" id="1355477"/>
    <lineage>
        <taxon>Bacteria</taxon>
        <taxon>Pseudomonadati</taxon>
        <taxon>Pseudomonadota</taxon>
        <taxon>Alphaproteobacteria</taxon>
        <taxon>Hyphomicrobiales</taxon>
        <taxon>Nitrobacteraceae</taxon>
        <taxon>Bradyrhizobium</taxon>
    </lineage>
</organism>
<accession>A0A809ZAF8</accession>
<reference evidence="3" key="2">
    <citation type="submission" date="2020-05" db="EMBL/GenBank/DDBJ databases">
        <title>Complete genome sequence of Bradyrhizobium diazoefficiens XF10 isolated from soybean nodule.</title>
        <authorList>
            <person name="Noda R."/>
            <person name="Kakizaki K."/>
            <person name="Minamisawa K."/>
        </authorList>
    </citation>
    <scope>NUCLEOTIDE SEQUENCE</scope>
    <source>
        <strain evidence="3">XF10</strain>
    </source>
</reference>
<evidence type="ECO:0000313" key="3">
    <source>
        <dbReference type="EMBL" id="BCE91919.1"/>
    </source>
</evidence>
<name>A0A809ZAF8_9BRAD</name>
<dbReference type="AlphaFoldDB" id="A0A809ZAF8"/>
<dbReference type="EMBL" id="AP023091">
    <property type="protein sequence ID" value="BCE22138.1"/>
    <property type="molecule type" value="Genomic_DNA"/>
</dbReference>
<proteinExistence type="predicted"/>